<reference evidence="6 7" key="1">
    <citation type="journal article" date="2019" name="Sci. Rep.">
        <title>Comparative genomics of chytrid fungi reveal insights into the obligate biotrophic and pathogenic lifestyle of Synchytrium endobioticum.</title>
        <authorList>
            <person name="van de Vossenberg B.T.L.H."/>
            <person name="Warris S."/>
            <person name="Nguyen H.D.T."/>
            <person name="van Gent-Pelzer M.P.E."/>
            <person name="Joly D.L."/>
            <person name="van de Geest H.C."/>
            <person name="Bonants P.J.M."/>
            <person name="Smith D.S."/>
            <person name="Levesque C.A."/>
            <person name="van der Lee T.A.J."/>
        </authorList>
    </citation>
    <scope>NUCLEOTIDE SEQUENCE [LARGE SCALE GENOMIC DNA]</scope>
    <source>
        <strain evidence="6 7">CBS 675.73</strain>
    </source>
</reference>
<dbReference type="GO" id="GO:0005886">
    <property type="term" value="C:plasma membrane"/>
    <property type="evidence" value="ECO:0007669"/>
    <property type="project" value="TreeGrafter"/>
</dbReference>
<keyword evidence="5" id="KW-0187">Copper transport</keyword>
<sequence length="411" mass="45129">MRSNTAASSNVMRMETDTDCVAMPSTPGCESFQLPTANITATIDRLCGMMDWMPGCSIDTLCKHTPDSTFCNPFSVLADICAEDMPRMKPCGPYVSMCMNPESRVAQCKAHPPLKNVPTTKVVKSLVSDICNEMPMDGCELCYPPSSDTRSGAMKQCDYFSVYADLCAAMPEMHQCAQFDLMCAATPSFPLCPTSHLPPIDGRPMPPPTMQMYFHFSVSEYFLFKTFVPRTPLQYTLACTLVFLVCIVFERMLAFQRVWDRAAVIRYRALARASKALVRANTVSNSRSSSVTIGAVLNRVATSNDVERDPLIQVPPPARTGRRGDVGALRMEMLRLRLLKAAGRLCIGVMGYGVMLLVMTYNVGVCLSVLSGLGVGSFFFFFDEGVEIADGLLSEEEEEQVCSEGDDLCCG</sequence>
<keyword evidence="5" id="KW-0406">Ion transport</keyword>
<comment type="similarity">
    <text evidence="5">Belongs to the copper transporter (Ctr) (TC 1.A.56) family. SLC31A subfamily.</text>
</comment>
<keyword evidence="3 5" id="KW-1133">Transmembrane helix</keyword>
<keyword evidence="4 5" id="KW-0472">Membrane</keyword>
<dbReference type="PANTHER" id="PTHR12483:SF27">
    <property type="entry name" value="COPPER TRANSPORT PROTEIN CTR1"/>
    <property type="match status" value="1"/>
</dbReference>
<proteinExistence type="inferred from homology"/>
<evidence type="ECO:0000256" key="3">
    <source>
        <dbReference type="ARBA" id="ARBA00022989"/>
    </source>
</evidence>
<dbReference type="Pfam" id="PF04145">
    <property type="entry name" value="Ctr"/>
    <property type="match status" value="1"/>
</dbReference>
<gene>
    <name evidence="6" type="ORF">CcCBS67573_g05488</name>
</gene>
<dbReference type="AlphaFoldDB" id="A0A507FA73"/>
<feature type="transmembrane region" description="Helical" evidence="5">
    <location>
        <begin position="233"/>
        <end position="253"/>
    </location>
</feature>
<dbReference type="STRING" id="246404.A0A507FA73"/>
<evidence type="ECO:0000256" key="5">
    <source>
        <dbReference type="RuleBase" id="RU367022"/>
    </source>
</evidence>
<keyword evidence="5" id="KW-0186">Copper</keyword>
<keyword evidence="7" id="KW-1185">Reference proteome</keyword>
<evidence type="ECO:0000313" key="7">
    <source>
        <dbReference type="Proteomes" id="UP000320333"/>
    </source>
</evidence>
<protein>
    <recommendedName>
        <fullName evidence="5">Copper transport protein</fullName>
    </recommendedName>
</protein>
<dbReference type="PANTHER" id="PTHR12483">
    <property type="entry name" value="SOLUTE CARRIER FAMILY 31 COPPER TRANSPORTERS"/>
    <property type="match status" value="1"/>
</dbReference>
<dbReference type="EMBL" id="QEAP01000199">
    <property type="protein sequence ID" value="TPX73231.1"/>
    <property type="molecule type" value="Genomic_DNA"/>
</dbReference>
<keyword evidence="5" id="KW-0813">Transport</keyword>
<evidence type="ECO:0000256" key="4">
    <source>
        <dbReference type="ARBA" id="ARBA00023136"/>
    </source>
</evidence>
<evidence type="ECO:0000256" key="1">
    <source>
        <dbReference type="ARBA" id="ARBA00004141"/>
    </source>
</evidence>
<dbReference type="Proteomes" id="UP000320333">
    <property type="component" value="Unassembled WGS sequence"/>
</dbReference>
<dbReference type="OrthoDB" id="73901at2759"/>
<comment type="subcellular location">
    <subcellularLocation>
        <location evidence="1 5">Membrane</location>
        <topology evidence="1 5">Multi-pass membrane protein</topology>
    </subcellularLocation>
</comment>
<accession>A0A507FA73</accession>
<dbReference type="InterPro" id="IPR007274">
    <property type="entry name" value="Cop_transporter"/>
</dbReference>
<dbReference type="GO" id="GO:0005375">
    <property type="term" value="F:copper ion transmembrane transporter activity"/>
    <property type="evidence" value="ECO:0007669"/>
    <property type="project" value="UniProtKB-UniRule"/>
</dbReference>
<keyword evidence="2 5" id="KW-0812">Transmembrane</keyword>
<evidence type="ECO:0000313" key="6">
    <source>
        <dbReference type="EMBL" id="TPX73231.1"/>
    </source>
</evidence>
<comment type="caution">
    <text evidence="6">The sequence shown here is derived from an EMBL/GenBank/DDBJ whole genome shotgun (WGS) entry which is preliminary data.</text>
</comment>
<name>A0A507FA73_9FUNG</name>
<organism evidence="6 7">
    <name type="scientific">Chytriomyces confervae</name>
    <dbReference type="NCBI Taxonomy" id="246404"/>
    <lineage>
        <taxon>Eukaryota</taxon>
        <taxon>Fungi</taxon>
        <taxon>Fungi incertae sedis</taxon>
        <taxon>Chytridiomycota</taxon>
        <taxon>Chytridiomycota incertae sedis</taxon>
        <taxon>Chytridiomycetes</taxon>
        <taxon>Chytridiales</taxon>
        <taxon>Chytriomycetaceae</taxon>
        <taxon>Chytriomyces</taxon>
    </lineage>
</organism>
<feature type="transmembrane region" description="Helical" evidence="5">
    <location>
        <begin position="361"/>
        <end position="382"/>
    </location>
</feature>
<evidence type="ECO:0000256" key="2">
    <source>
        <dbReference type="ARBA" id="ARBA00022692"/>
    </source>
</evidence>